<reference evidence="6 7" key="1">
    <citation type="submission" date="2024-02" db="EMBL/GenBank/DDBJ databases">
        <authorList>
            <person name="Daric V."/>
            <person name="Darras S."/>
        </authorList>
    </citation>
    <scope>NUCLEOTIDE SEQUENCE [LARGE SCALE GENOMIC DNA]</scope>
</reference>
<keyword evidence="5" id="KW-0560">Oxidoreductase</keyword>
<evidence type="ECO:0008006" key="8">
    <source>
        <dbReference type="Google" id="ProtNLM"/>
    </source>
</evidence>
<keyword evidence="4 5" id="KW-0408">Iron</keyword>
<evidence type="ECO:0000313" key="6">
    <source>
        <dbReference type="EMBL" id="CAK8675809.1"/>
    </source>
</evidence>
<dbReference type="PRINTS" id="PR00463">
    <property type="entry name" value="EP450I"/>
</dbReference>
<dbReference type="PANTHER" id="PTHR24300:SF397">
    <property type="entry name" value="CYTOCHROME P450 2U1"/>
    <property type="match status" value="1"/>
</dbReference>
<dbReference type="InterPro" id="IPR050182">
    <property type="entry name" value="Cytochrome_P450_fam2"/>
</dbReference>
<gene>
    <name evidence="6" type="ORF">CVLEPA_LOCUS5344</name>
</gene>
<sequence length="123" mass="13842">MNSAITLQVNITFAFHVTPNIFSAHHDPNTWPEPEKFDPSRHIDENGKFVFSQKIIPFSTGGRSCLGESISRMEMFLIFTGMLQKFTVTAGTHPLPTLDQGYSSLIYSPPKLFYCNIKTSLNV</sequence>
<dbReference type="SUPFAM" id="SSF48264">
    <property type="entry name" value="Cytochrome P450"/>
    <property type="match status" value="1"/>
</dbReference>
<comment type="similarity">
    <text evidence="2 5">Belongs to the cytochrome P450 family.</text>
</comment>
<dbReference type="InterPro" id="IPR002401">
    <property type="entry name" value="Cyt_P450_E_grp-I"/>
</dbReference>
<name>A0ABP0F7X0_CLALP</name>
<keyword evidence="7" id="KW-1185">Reference proteome</keyword>
<dbReference type="PANTHER" id="PTHR24300">
    <property type="entry name" value="CYTOCHROME P450 508A4-RELATED"/>
    <property type="match status" value="1"/>
</dbReference>
<organism evidence="6 7">
    <name type="scientific">Clavelina lepadiformis</name>
    <name type="common">Light-bulb sea squirt</name>
    <name type="synonym">Ascidia lepadiformis</name>
    <dbReference type="NCBI Taxonomy" id="159417"/>
    <lineage>
        <taxon>Eukaryota</taxon>
        <taxon>Metazoa</taxon>
        <taxon>Chordata</taxon>
        <taxon>Tunicata</taxon>
        <taxon>Ascidiacea</taxon>
        <taxon>Aplousobranchia</taxon>
        <taxon>Clavelinidae</taxon>
        <taxon>Clavelina</taxon>
    </lineage>
</organism>
<dbReference type="Proteomes" id="UP001642483">
    <property type="component" value="Unassembled WGS sequence"/>
</dbReference>
<dbReference type="Pfam" id="PF00067">
    <property type="entry name" value="p450"/>
    <property type="match status" value="1"/>
</dbReference>
<keyword evidence="5" id="KW-0503">Monooxygenase</keyword>
<dbReference type="PROSITE" id="PS00086">
    <property type="entry name" value="CYTOCHROME_P450"/>
    <property type="match status" value="1"/>
</dbReference>
<evidence type="ECO:0000256" key="5">
    <source>
        <dbReference type="RuleBase" id="RU000461"/>
    </source>
</evidence>
<dbReference type="InterPro" id="IPR017972">
    <property type="entry name" value="Cyt_P450_CS"/>
</dbReference>
<comment type="caution">
    <text evidence="6">The sequence shown here is derived from an EMBL/GenBank/DDBJ whole genome shotgun (WGS) entry which is preliminary data.</text>
</comment>
<accession>A0ABP0F7X0</accession>
<evidence type="ECO:0000313" key="7">
    <source>
        <dbReference type="Proteomes" id="UP001642483"/>
    </source>
</evidence>
<keyword evidence="3 5" id="KW-0479">Metal-binding</keyword>
<dbReference type="Gene3D" id="1.10.630.10">
    <property type="entry name" value="Cytochrome P450"/>
    <property type="match status" value="1"/>
</dbReference>
<evidence type="ECO:0000256" key="4">
    <source>
        <dbReference type="ARBA" id="ARBA00023004"/>
    </source>
</evidence>
<evidence type="ECO:0000256" key="1">
    <source>
        <dbReference type="ARBA" id="ARBA00001971"/>
    </source>
</evidence>
<keyword evidence="5" id="KW-0349">Heme</keyword>
<proteinExistence type="inferred from homology"/>
<protein>
    <recommendedName>
        <fullName evidence="8">Cytochrome P450</fullName>
    </recommendedName>
</protein>
<comment type="cofactor">
    <cofactor evidence="1">
        <name>heme</name>
        <dbReference type="ChEBI" id="CHEBI:30413"/>
    </cofactor>
</comment>
<evidence type="ECO:0000256" key="3">
    <source>
        <dbReference type="ARBA" id="ARBA00022723"/>
    </source>
</evidence>
<dbReference type="EMBL" id="CAWYQH010000024">
    <property type="protein sequence ID" value="CAK8675809.1"/>
    <property type="molecule type" value="Genomic_DNA"/>
</dbReference>
<evidence type="ECO:0000256" key="2">
    <source>
        <dbReference type="ARBA" id="ARBA00010617"/>
    </source>
</evidence>
<dbReference type="InterPro" id="IPR001128">
    <property type="entry name" value="Cyt_P450"/>
</dbReference>
<dbReference type="InterPro" id="IPR036396">
    <property type="entry name" value="Cyt_P450_sf"/>
</dbReference>